<dbReference type="RefSeq" id="WP_152752474.1">
    <property type="nucleotide sequence ID" value="NZ_SPSE01000033.1"/>
</dbReference>
<dbReference type="GO" id="GO:0004175">
    <property type="term" value="F:endopeptidase activity"/>
    <property type="evidence" value="ECO:0007669"/>
    <property type="project" value="UniProtKB-ARBA"/>
</dbReference>
<comment type="caution">
    <text evidence="3">The sequence shown here is derived from an EMBL/GenBank/DDBJ whole genome shotgun (WGS) entry which is preliminary data.</text>
</comment>
<dbReference type="PANTHER" id="PTHR39430:SF1">
    <property type="entry name" value="PROTEASE"/>
    <property type="match status" value="1"/>
</dbReference>
<reference evidence="3" key="1">
    <citation type="journal article" date="2019" name="Lett. Appl. Microbiol.">
        <title>A case of 'blown pack' spoilage of vacuum-packaged pork likely associated with Clostridium estertheticum in Canada.</title>
        <authorList>
            <person name="Zhang P."/>
            <person name="Ward P."/>
            <person name="McMullen L.M."/>
            <person name="Yang X."/>
        </authorList>
    </citation>
    <scope>NUCLEOTIDE SEQUENCE [LARGE SCALE GENOMIC DNA]</scope>
    <source>
        <strain evidence="3">MA19</strain>
    </source>
</reference>
<keyword evidence="1" id="KW-0812">Transmembrane</keyword>
<feature type="transmembrane region" description="Helical" evidence="1">
    <location>
        <begin position="227"/>
        <end position="246"/>
    </location>
</feature>
<proteinExistence type="predicted"/>
<feature type="transmembrane region" description="Helical" evidence="1">
    <location>
        <begin position="69"/>
        <end position="88"/>
    </location>
</feature>
<feature type="transmembrane region" description="Helical" evidence="1">
    <location>
        <begin position="108"/>
        <end position="125"/>
    </location>
</feature>
<gene>
    <name evidence="3" type="ORF">E4V82_12030</name>
</gene>
<dbReference type="Proteomes" id="UP000342249">
    <property type="component" value="Unassembled WGS sequence"/>
</dbReference>
<evidence type="ECO:0000313" key="3">
    <source>
        <dbReference type="EMBL" id="MPQ62834.1"/>
    </source>
</evidence>
<dbReference type="GO" id="GO:0080120">
    <property type="term" value="P:CAAX-box protein maturation"/>
    <property type="evidence" value="ECO:0007669"/>
    <property type="project" value="UniProtKB-ARBA"/>
</dbReference>
<evidence type="ECO:0000259" key="2">
    <source>
        <dbReference type="Pfam" id="PF02517"/>
    </source>
</evidence>
<dbReference type="GO" id="GO:0006508">
    <property type="term" value="P:proteolysis"/>
    <property type="evidence" value="ECO:0007669"/>
    <property type="project" value="UniProtKB-KW"/>
</dbReference>
<keyword evidence="3" id="KW-0482">Metalloprotease</keyword>
<evidence type="ECO:0000256" key="1">
    <source>
        <dbReference type="SAM" id="Phobius"/>
    </source>
</evidence>
<evidence type="ECO:0000313" key="4">
    <source>
        <dbReference type="Proteomes" id="UP000342249"/>
    </source>
</evidence>
<dbReference type="AlphaFoldDB" id="A0A5N7J280"/>
<feature type="transmembrane region" description="Helical" evidence="1">
    <location>
        <begin position="169"/>
        <end position="190"/>
    </location>
</feature>
<keyword evidence="1" id="KW-0472">Membrane</keyword>
<sequence>MVSFISIIVVVFVWHVITLIGNQFGVKLYDNVQICILISVYLVIKRSNNGRFRLDFIGMKFKKNSFKQLFIGIGIGMLLYFAWILILSSMKIIKFKGLGFMLYPANKILINTVSAFVISILAALAEEILFRGIVLNQLIQFKGKIFAIIISSLIFAMCHFQYYQQFNCLFEVFIMGILYGYLYIITGSLFMSIDVHFAVDFYLIMSGVSNKLLLFTWKINNLDVSLYLSYVQIVVTLILILVLVLYRYKNRKKGVDIEI</sequence>
<protein>
    <submittedName>
        <fullName evidence="3">CPBP family intramembrane metalloprotease</fullName>
    </submittedName>
</protein>
<keyword evidence="3" id="KW-0378">Hydrolase</keyword>
<organism evidence="3 4">
    <name type="scientific">Clostridium estertheticum</name>
    <dbReference type="NCBI Taxonomy" id="238834"/>
    <lineage>
        <taxon>Bacteria</taxon>
        <taxon>Bacillati</taxon>
        <taxon>Bacillota</taxon>
        <taxon>Clostridia</taxon>
        <taxon>Eubacteriales</taxon>
        <taxon>Clostridiaceae</taxon>
        <taxon>Clostridium</taxon>
    </lineage>
</organism>
<feature type="transmembrane region" description="Helical" evidence="1">
    <location>
        <begin position="145"/>
        <end position="163"/>
    </location>
</feature>
<keyword evidence="1" id="KW-1133">Transmembrane helix</keyword>
<dbReference type="EMBL" id="SPSF01000032">
    <property type="protein sequence ID" value="MPQ62834.1"/>
    <property type="molecule type" value="Genomic_DNA"/>
</dbReference>
<keyword evidence="3" id="KW-0645">Protease</keyword>
<dbReference type="PANTHER" id="PTHR39430">
    <property type="entry name" value="MEMBRANE-ASSOCIATED PROTEASE-RELATED"/>
    <property type="match status" value="1"/>
</dbReference>
<feature type="domain" description="CAAX prenyl protease 2/Lysostaphin resistance protein A-like" evidence="2">
    <location>
        <begin position="112"/>
        <end position="201"/>
    </location>
</feature>
<name>A0A5N7J280_9CLOT</name>
<dbReference type="Pfam" id="PF02517">
    <property type="entry name" value="Rce1-like"/>
    <property type="match status" value="1"/>
</dbReference>
<dbReference type="InterPro" id="IPR003675">
    <property type="entry name" value="Rce1/LyrA-like_dom"/>
</dbReference>
<dbReference type="GO" id="GO:0008237">
    <property type="term" value="F:metallopeptidase activity"/>
    <property type="evidence" value="ECO:0007669"/>
    <property type="project" value="UniProtKB-KW"/>
</dbReference>
<accession>A0A5N7J280</accession>